<dbReference type="GO" id="GO:0016192">
    <property type="term" value="P:vesicle-mediated transport"/>
    <property type="evidence" value="ECO:0007669"/>
    <property type="project" value="UniProtKB-ARBA"/>
</dbReference>
<evidence type="ECO:0000256" key="16">
    <source>
        <dbReference type="SAM" id="MobiDB-lite"/>
    </source>
</evidence>
<sequence length="1420" mass="153692">MPCLYISTNVNLDGVDADSIFSEATKAISAITGKPENFVMVVLKGSVPISFGKSTTIPASYGELVAMGGITTTVKRQLIATLGTIFESKLSIPKTRFFLKVVDLTNVNLDGVDTSAILSEATSTVAKIIGKPEAYVMIVLKGSVPISFGGTEQPAAYAELVSIGGLNPDVNKKLSAAIAAILETKLSVPKSRFFLKFYDTKASQHLALLIFHRKGHLHMHGFFSLHSSCLFRPIRVKNMHSVCMLYTRTRSWFQLWMERVYLLEYVLPFEQCLKFAMNFQTALYVVVVSYYYHRWFFRLFYSNACANLVSCEKVASQPPPLGAQRLTITLHDVKCCYMLSERSETENPDPSTPERKMSTPTPPPILPVSTTATAVGGGTAQSQAPIATPAFRAFINHISDTCRNGLAQRRPWSELLDRSAFAKPESFSDATVRVRKNYSYFRVNYLAVLALTVAVSLFTHPFSLLVLLGLLAAWLFLYLFRPSDQPLVIFGRTFSDTQTLLGLTALSVFVVFLTSVGSVLISALLVGAAVVFAHGAFRVPEDLFLDEQEPSASTGFLSFLNGAASNVAAATSPAVVAARASSNLPGHCSPWMFMENKLLFVIHALLFLQLLIVAYQPVSGQRGNDGVIVTQSDYQALRAFKRELVDFTGVLRSWNDSGHGACLGWWAGIKCVNGQVIAIQLPWKRLGGRISEKIGQLQALRKLSLHDNVLAGPVPLSLGFLPNLRGVYLFNNRLSGSVPPSIGNCPLLQTLDFSNNSLTGAIPSSLANSTKLYRLNLSFNSLSGFIPTSLTKFPSLTILALQHNNLSGPIPSTWGAGYRNHSYKLTILTLDNNLISGTIPSSLSKLGFLEEIYLNNNQISGTIPDEIGELTRLQKLDLSNNAINGSFPSSFSNLSSLVSLSLEGNRLNNQIPEGLERLQNLSVLNLKKNNFSGHIPASVGNISGIYQLDLSENKFSGKIPASLSSLDNLTSFNVSHNNLSGPVPSLLSKKFNSSSFAGNLQLCGYSASTPCSSPPPQILPSSPPAEQPLKKKHHHKFSTKDKILIAAGALLAVLLLLCCILLVCLVRKRSASKGMNGTTAKQAADAGIAAKAVPGSAGVEYGGEAGGKLVHFDGPFVFTADDLLCATAEIMGKSTYGTAYKATLEEGNEVAVKRLREKTTKGQKEFETEAAAIGKIRHPNLLALRAYYLGPKGEKLLVFDYMSKGSLASFLHARGPDTIIDWPTRMNIAIGITRGLCYLHNENIVHGNLTSSNILLDEQTNAHIADFGLSRLMTAAANTTVIATAGTLGYNAPELSKSKKATTKTDVYSLGVLILELLTGKSPGEPMNSMDLPQWVASIVKEEWTNEVFDLELMRDVPTIGDLLLNTLKLALHCVDPSPAARPEAQQVLQQLEEIKPDQATGGSAAEGGAEVPPQEAENT</sequence>
<keyword evidence="20" id="KW-1185">Reference proteome</keyword>
<evidence type="ECO:0000256" key="8">
    <source>
        <dbReference type="ARBA" id="ARBA00022692"/>
    </source>
</evidence>
<dbReference type="GO" id="GO:0005783">
    <property type="term" value="C:endoplasmic reticulum"/>
    <property type="evidence" value="ECO:0007669"/>
    <property type="project" value="UniProtKB-ARBA"/>
</dbReference>
<feature type="transmembrane region" description="Helical" evidence="17">
    <location>
        <begin position="440"/>
        <end position="458"/>
    </location>
</feature>
<evidence type="ECO:0000256" key="12">
    <source>
        <dbReference type="ARBA" id="ARBA00022840"/>
    </source>
</evidence>
<dbReference type="Pfam" id="PF13855">
    <property type="entry name" value="LRR_8"/>
    <property type="match status" value="1"/>
</dbReference>
<dbReference type="SUPFAM" id="SSF56112">
    <property type="entry name" value="Protein kinase-like (PK-like)"/>
    <property type="match status" value="1"/>
</dbReference>
<evidence type="ECO:0000256" key="4">
    <source>
        <dbReference type="ARBA" id="ARBA00005851"/>
    </source>
</evidence>
<evidence type="ECO:0000256" key="14">
    <source>
        <dbReference type="ARBA" id="ARBA00023136"/>
    </source>
</evidence>
<evidence type="ECO:0000256" key="6">
    <source>
        <dbReference type="ARBA" id="ARBA00022553"/>
    </source>
</evidence>
<evidence type="ECO:0000313" key="20">
    <source>
        <dbReference type="Proteomes" id="UP000290289"/>
    </source>
</evidence>
<name>A0A498K5H0_MALDO</name>
<feature type="domain" description="Protein kinase" evidence="18">
    <location>
        <begin position="1125"/>
        <end position="1395"/>
    </location>
</feature>
<dbReference type="PANTHER" id="PTHR48008">
    <property type="entry name" value="LEUCINE-RICH REPEAT RECEPTOR-LIKE PROTEIN KINASE IMK3-RELATED"/>
    <property type="match status" value="1"/>
</dbReference>
<dbReference type="InterPro" id="IPR000719">
    <property type="entry name" value="Prot_kinase_dom"/>
</dbReference>
<dbReference type="Proteomes" id="UP000290289">
    <property type="component" value="Chromosome 4"/>
</dbReference>
<keyword evidence="15" id="KW-0675">Receptor</keyword>
<organism evidence="19 20">
    <name type="scientific">Malus domestica</name>
    <name type="common">Apple</name>
    <name type="synonym">Pyrus malus</name>
    <dbReference type="NCBI Taxonomy" id="3750"/>
    <lineage>
        <taxon>Eukaryota</taxon>
        <taxon>Viridiplantae</taxon>
        <taxon>Streptophyta</taxon>
        <taxon>Embryophyta</taxon>
        <taxon>Tracheophyta</taxon>
        <taxon>Spermatophyta</taxon>
        <taxon>Magnoliopsida</taxon>
        <taxon>eudicotyledons</taxon>
        <taxon>Gunneridae</taxon>
        <taxon>Pentapetalae</taxon>
        <taxon>rosids</taxon>
        <taxon>fabids</taxon>
        <taxon>Rosales</taxon>
        <taxon>Rosaceae</taxon>
        <taxon>Amygdaloideae</taxon>
        <taxon>Maleae</taxon>
        <taxon>Malus</taxon>
    </lineage>
</organism>
<dbReference type="FunFam" id="3.80.10.10:FF:000095">
    <property type="entry name" value="LRR receptor-like serine/threonine-protein kinase GSO1"/>
    <property type="match status" value="1"/>
</dbReference>
<comment type="subcellular location">
    <subcellularLocation>
        <location evidence="2">Endomembrane system</location>
        <topology evidence="2">Multi-pass membrane protein</topology>
    </subcellularLocation>
    <subcellularLocation>
        <location evidence="3">Membrane</location>
        <topology evidence="3">Single-pass membrane protein</topology>
    </subcellularLocation>
</comment>
<dbReference type="PROSITE" id="PS50011">
    <property type="entry name" value="PROTEIN_KINASE_DOM"/>
    <property type="match status" value="1"/>
</dbReference>
<keyword evidence="6" id="KW-0597">Phosphoprotein</keyword>
<keyword evidence="8 17" id="KW-0812">Transmembrane</keyword>
<reference evidence="19 20" key="1">
    <citation type="submission" date="2018-10" db="EMBL/GenBank/DDBJ databases">
        <title>A high-quality apple genome assembly.</title>
        <authorList>
            <person name="Hu J."/>
        </authorList>
    </citation>
    <scope>NUCLEOTIDE SEQUENCE [LARGE SCALE GENOMIC DNA]</scope>
    <source>
        <strain evidence="20">cv. HFTH1</strain>
        <tissue evidence="19">Young leaf</tissue>
    </source>
</reference>
<protein>
    <recommendedName>
        <fullName evidence="18">Protein kinase domain-containing protein</fullName>
    </recommendedName>
</protein>
<dbReference type="FunFam" id="1.10.510.10:FF:000480">
    <property type="entry name" value="Pollen receptor-like kinase 1"/>
    <property type="match status" value="1"/>
</dbReference>
<dbReference type="FunFam" id="3.30.200.20:FF:000486">
    <property type="entry name" value="Leucine-rich repeat receptor-like protein kinase"/>
    <property type="match status" value="1"/>
</dbReference>
<dbReference type="Pfam" id="PF08263">
    <property type="entry name" value="LRRNT_2"/>
    <property type="match status" value="1"/>
</dbReference>
<comment type="similarity">
    <text evidence="5">Belongs to the PRA1 family.</text>
</comment>
<dbReference type="GO" id="GO:0004674">
    <property type="term" value="F:protein serine/threonine kinase activity"/>
    <property type="evidence" value="ECO:0007669"/>
    <property type="project" value="UniProtKB-EC"/>
</dbReference>
<dbReference type="FunFam" id="3.80.10.10:FF:000228">
    <property type="entry name" value="Leucine-rich repeat receptor-like serine/threonine-protein kinase BAM1"/>
    <property type="match status" value="1"/>
</dbReference>
<evidence type="ECO:0000256" key="15">
    <source>
        <dbReference type="ARBA" id="ARBA00023170"/>
    </source>
</evidence>
<feature type="transmembrane region" description="Helical" evidence="17">
    <location>
        <begin position="275"/>
        <end position="292"/>
    </location>
</feature>
<accession>A0A498K5H0</accession>
<dbReference type="Gene3D" id="3.30.429.10">
    <property type="entry name" value="Macrophage Migration Inhibitory Factor"/>
    <property type="match status" value="2"/>
</dbReference>
<dbReference type="Gene3D" id="3.30.200.20">
    <property type="entry name" value="Phosphorylase Kinase, domain 1"/>
    <property type="match status" value="1"/>
</dbReference>
<keyword evidence="14 17" id="KW-0472">Membrane</keyword>
<dbReference type="InterPro" id="IPR052451">
    <property type="entry name" value="Ser/Thr_kinase-like"/>
</dbReference>
<dbReference type="PANTHER" id="PTHR48008:SF2">
    <property type="entry name" value="PROBABLY INACTIVE LEUCINE-RICH REPEAT RECEPTOR-LIKE PROTEIN KINASE IMK2"/>
    <property type="match status" value="1"/>
</dbReference>
<dbReference type="InterPro" id="IPR032675">
    <property type="entry name" value="LRR_dom_sf"/>
</dbReference>
<evidence type="ECO:0000256" key="17">
    <source>
        <dbReference type="SAM" id="Phobius"/>
    </source>
</evidence>
<dbReference type="SUPFAM" id="SSF55331">
    <property type="entry name" value="Tautomerase/MIF"/>
    <property type="match status" value="2"/>
</dbReference>
<feature type="transmembrane region" description="Helical" evidence="17">
    <location>
        <begin position="553"/>
        <end position="577"/>
    </location>
</feature>
<dbReference type="SMART" id="SM00369">
    <property type="entry name" value="LRR_TYP"/>
    <property type="match status" value="6"/>
</dbReference>
<dbReference type="InterPro" id="IPR055414">
    <property type="entry name" value="LRR_R13L4/SHOC2-like"/>
</dbReference>
<keyword evidence="10" id="KW-0677">Repeat</keyword>
<evidence type="ECO:0000256" key="3">
    <source>
        <dbReference type="ARBA" id="ARBA00004167"/>
    </source>
</evidence>
<dbReference type="InterPro" id="IPR011009">
    <property type="entry name" value="Kinase-like_dom_sf"/>
</dbReference>
<evidence type="ECO:0000313" key="19">
    <source>
        <dbReference type="EMBL" id="RXI01504.1"/>
    </source>
</evidence>
<dbReference type="InterPro" id="IPR001611">
    <property type="entry name" value="Leu-rich_rpt"/>
</dbReference>
<dbReference type="Pfam" id="PF01187">
    <property type="entry name" value="MIF"/>
    <property type="match status" value="1"/>
</dbReference>
<dbReference type="InterPro" id="IPR001245">
    <property type="entry name" value="Ser-Thr/Tyr_kinase_cat_dom"/>
</dbReference>
<dbReference type="CDD" id="cd14066">
    <property type="entry name" value="STKc_IRAK"/>
    <property type="match status" value="1"/>
</dbReference>
<feature type="region of interest" description="Disordered" evidence="16">
    <location>
        <begin position="342"/>
        <end position="363"/>
    </location>
</feature>
<comment type="caution">
    <text evidence="19">The sequence shown here is derived from an EMBL/GenBank/DDBJ whole genome shotgun (WGS) entry which is preliminary data.</text>
</comment>
<dbReference type="EMBL" id="RDQH01000330">
    <property type="protein sequence ID" value="RXI01504.1"/>
    <property type="molecule type" value="Genomic_DNA"/>
</dbReference>
<dbReference type="Pfam" id="PF03208">
    <property type="entry name" value="PRA1"/>
    <property type="match status" value="1"/>
</dbReference>
<keyword evidence="12" id="KW-0067">ATP-binding</keyword>
<evidence type="ECO:0000256" key="9">
    <source>
        <dbReference type="ARBA" id="ARBA00022729"/>
    </source>
</evidence>
<evidence type="ECO:0000256" key="10">
    <source>
        <dbReference type="ARBA" id="ARBA00022737"/>
    </source>
</evidence>
<keyword evidence="11" id="KW-0547">Nucleotide-binding</keyword>
<dbReference type="GO" id="GO:0016020">
    <property type="term" value="C:membrane"/>
    <property type="evidence" value="ECO:0007669"/>
    <property type="project" value="UniProtKB-SubCell"/>
</dbReference>
<keyword evidence="13 17" id="KW-1133">Transmembrane helix</keyword>
<comment type="function">
    <text evidence="1">May be involved in both secretory and endocytic intracellular trafficking in the endosomal/prevacuolar compartments.</text>
</comment>
<dbReference type="Pfam" id="PF00560">
    <property type="entry name" value="LRR_1"/>
    <property type="match status" value="1"/>
</dbReference>
<dbReference type="Pfam" id="PF23598">
    <property type="entry name" value="LRR_14"/>
    <property type="match status" value="1"/>
</dbReference>
<feature type="compositionally biased region" description="Low complexity" evidence="16">
    <location>
        <begin position="1400"/>
        <end position="1411"/>
    </location>
</feature>
<keyword evidence="9" id="KW-0732">Signal</keyword>
<evidence type="ECO:0000256" key="11">
    <source>
        <dbReference type="ARBA" id="ARBA00022741"/>
    </source>
</evidence>
<evidence type="ECO:0000256" key="13">
    <source>
        <dbReference type="ARBA" id="ARBA00022989"/>
    </source>
</evidence>
<feature type="transmembrane region" description="Helical" evidence="17">
    <location>
        <begin position="464"/>
        <end position="480"/>
    </location>
</feature>
<evidence type="ECO:0000256" key="7">
    <source>
        <dbReference type="ARBA" id="ARBA00022614"/>
    </source>
</evidence>
<feature type="transmembrane region" description="Helical" evidence="17">
    <location>
        <begin position="1043"/>
        <end position="1066"/>
    </location>
</feature>
<dbReference type="Gene3D" id="3.80.10.10">
    <property type="entry name" value="Ribonuclease Inhibitor"/>
    <property type="match status" value="3"/>
</dbReference>
<evidence type="ECO:0000256" key="5">
    <source>
        <dbReference type="ARBA" id="ARBA00006483"/>
    </source>
</evidence>
<evidence type="ECO:0000256" key="2">
    <source>
        <dbReference type="ARBA" id="ARBA00004127"/>
    </source>
</evidence>
<feature type="transmembrane region" description="Helical" evidence="17">
    <location>
        <begin position="598"/>
        <end position="615"/>
    </location>
</feature>
<dbReference type="InterPro" id="IPR014347">
    <property type="entry name" value="Tautomerase/MIF_sf"/>
</dbReference>
<dbReference type="GO" id="GO:0005524">
    <property type="term" value="F:ATP binding"/>
    <property type="evidence" value="ECO:0007669"/>
    <property type="project" value="UniProtKB-KW"/>
</dbReference>
<dbReference type="InterPro" id="IPR003591">
    <property type="entry name" value="Leu-rich_rpt_typical-subtyp"/>
</dbReference>
<dbReference type="SUPFAM" id="SSF52058">
    <property type="entry name" value="L domain-like"/>
    <property type="match status" value="1"/>
</dbReference>
<keyword evidence="7" id="KW-0433">Leucine-rich repeat</keyword>
<feature type="region of interest" description="Disordered" evidence="16">
    <location>
        <begin position="1391"/>
        <end position="1420"/>
    </location>
</feature>
<feature type="transmembrane region" description="Helical" evidence="17">
    <location>
        <begin position="500"/>
        <end position="533"/>
    </location>
</feature>
<dbReference type="InterPro" id="IPR004895">
    <property type="entry name" value="Prenylated_rab_accept_PRA1"/>
</dbReference>
<evidence type="ECO:0000256" key="1">
    <source>
        <dbReference type="ARBA" id="ARBA00002501"/>
    </source>
</evidence>
<gene>
    <name evidence="19" type="ORF">DVH24_014853</name>
</gene>
<proteinExistence type="inferred from homology"/>
<dbReference type="Pfam" id="PF07714">
    <property type="entry name" value="PK_Tyr_Ser-Thr"/>
    <property type="match status" value="1"/>
</dbReference>
<comment type="similarity">
    <text evidence="4">Belongs to the MIF family.</text>
</comment>
<dbReference type="InterPro" id="IPR013210">
    <property type="entry name" value="LRR_N_plant-typ"/>
</dbReference>
<dbReference type="Gene3D" id="1.10.510.10">
    <property type="entry name" value="Transferase(Phosphotransferase) domain 1"/>
    <property type="match status" value="1"/>
</dbReference>
<dbReference type="InterPro" id="IPR001398">
    <property type="entry name" value="Macrophage_inhib_fac"/>
</dbReference>
<evidence type="ECO:0000259" key="18">
    <source>
        <dbReference type="PROSITE" id="PS50011"/>
    </source>
</evidence>